<dbReference type="Pfam" id="PF00593">
    <property type="entry name" value="TonB_dep_Rec_b-barrel"/>
    <property type="match status" value="1"/>
</dbReference>
<keyword evidence="13" id="KW-0732">Signal</keyword>
<keyword evidence="16" id="KW-0675">Receptor</keyword>
<dbReference type="PROSITE" id="PS52016">
    <property type="entry name" value="TONB_DEPENDENT_REC_3"/>
    <property type="match status" value="1"/>
</dbReference>
<keyword evidence="2 11" id="KW-0813">Transport</keyword>
<organism evidence="16 17">
    <name type="scientific">Iodidimonas nitroreducens</name>
    <dbReference type="NCBI Taxonomy" id="1236968"/>
    <lineage>
        <taxon>Bacteria</taxon>
        <taxon>Pseudomonadati</taxon>
        <taxon>Pseudomonadota</taxon>
        <taxon>Alphaproteobacteria</taxon>
        <taxon>Iodidimonadales</taxon>
        <taxon>Iodidimonadaceae</taxon>
        <taxon>Iodidimonas</taxon>
    </lineage>
</organism>
<evidence type="ECO:0000256" key="3">
    <source>
        <dbReference type="ARBA" id="ARBA00022452"/>
    </source>
</evidence>
<evidence type="ECO:0000259" key="15">
    <source>
        <dbReference type="Pfam" id="PF07715"/>
    </source>
</evidence>
<evidence type="ECO:0000256" key="2">
    <source>
        <dbReference type="ARBA" id="ARBA00022448"/>
    </source>
</evidence>
<comment type="similarity">
    <text evidence="11 12">Belongs to the TonB-dependent receptor family.</text>
</comment>
<evidence type="ECO:0000256" key="8">
    <source>
        <dbReference type="ARBA" id="ARBA00023077"/>
    </source>
</evidence>
<keyword evidence="9 11" id="KW-0472">Membrane</keyword>
<dbReference type="PANTHER" id="PTHR32552:SF81">
    <property type="entry name" value="TONB-DEPENDENT OUTER MEMBRANE RECEPTOR"/>
    <property type="match status" value="1"/>
</dbReference>
<name>A0A5A7N905_9PROT</name>
<dbReference type="InterPro" id="IPR036942">
    <property type="entry name" value="Beta-barrel_TonB_sf"/>
</dbReference>
<keyword evidence="3 11" id="KW-1134">Transmembrane beta strand</keyword>
<dbReference type="Pfam" id="PF07715">
    <property type="entry name" value="Plug"/>
    <property type="match status" value="1"/>
</dbReference>
<gene>
    <name evidence="16" type="ORF">JCM17846_12310</name>
</gene>
<evidence type="ECO:0000256" key="13">
    <source>
        <dbReference type="SAM" id="SignalP"/>
    </source>
</evidence>
<keyword evidence="4" id="KW-0410">Iron transport</keyword>
<dbReference type="InterPro" id="IPR012910">
    <property type="entry name" value="Plug_dom"/>
</dbReference>
<evidence type="ECO:0000313" key="17">
    <source>
        <dbReference type="Proteomes" id="UP000324996"/>
    </source>
</evidence>
<evidence type="ECO:0000256" key="11">
    <source>
        <dbReference type="PROSITE-ProRule" id="PRU01360"/>
    </source>
</evidence>
<keyword evidence="5 11" id="KW-0812">Transmembrane</keyword>
<evidence type="ECO:0000256" key="9">
    <source>
        <dbReference type="ARBA" id="ARBA00023136"/>
    </source>
</evidence>
<dbReference type="EMBL" id="BKCN01000004">
    <property type="protein sequence ID" value="GER03549.1"/>
    <property type="molecule type" value="Genomic_DNA"/>
</dbReference>
<keyword evidence="7" id="KW-0406">Ion transport</keyword>
<evidence type="ECO:0000256" key="1">
    <source>
        <dbReference type="ARBA" id="ARBA00004571"/>
    </source>
</evidence>
<keyword evidence="6" id="KW-0408">Iron</keyword>
<keyword evidence="10 11" id="KW-0998">Cell outer membrane</keyword>
<dbReference type="GO" id="GO:0009279">
    <property type="term" value="C:cell outer membrane"/>
    <property type="evidence" value="ECO:0007669"/>
    <property type="project" value="UniProtKB-SubCell"/>
</dbReference>
<accession>A0A5A7N905</accession>
<comment type="subcellular location">
    <subcellularLocation>
        <location evidence="1 11">Cell outer membrane</location>
        <topology evidence="1 11">Multi-pass membrane protein</topology>
    </subcellularLocation>
</comment>
<comment type="caution">
    <text evidence="16">The sequence shown here is derived from an EMBL/GenBank/DDBJ whole genome shotgun (WGS) entry which is preliminary data.</text>
</comment>
<feature type="domain" description="TonB-dependent receptor-like beta-barrel" evidence="14">
    <location>
        <begin position="284"/>
        <end position="719"/>
    </location>
</feature>
<dbReference type="Proteomes" id="UP000324996">
    <property type="component" value="Unassembled WGS sequence"/>
</dbReference>
<evidence type="ECO:0000313" key="16">
    <source>
        <dbReference type="EMBL" id="GER03549.1"/>
    </source>
</evidence>
<evidence type="ECO:0000259" key="14">
    <source>
        <dbReference type="Pfam" id="PF00593"/>
    </source>
</evidence>
<reference evidence="16 17" key="1">
    <citation type="submission" date="2019-09" db="EMBL/GenBank/DDBJ databases">
        <title>NBRP : Genome information of microbial organism related human and environment.</title>
        <authorList>
            <person name="Hattori M."/>
            <person name="Oshima K."/>
            <person name="Inaba H."/>
            <person name="Suda W."/>
            <person name="Sakamoto M."/>
            <person name="Iino T."/>
            <person name="Kitahara M."/>
            <person name="Oshida Y."/>
            <person name="Iida T."/>
            <person name="Kudo T."/>
            <person name="Itoh T."/>
            <person name="Ohkuma M."/>
        </authorList>
    </citation>
    <scope>NUCLEOTIDE SEQUENCE [LARGE SCALE GENOMIC DNA]</scope>
    <source>
        <strain evidence="16 17">Q-1</strain>
    </source>
</reference>
<sequence length="752" mass="81943">MRYHGQSKAAQWLSCCSLAALAISGLAAPASAQSRNESGAFTLEEIVVTAQKREQSLQDVPSSVAAIGGEKLDILNSAGSDIRFLSGRIPSLTIESSFGRTFPRFYIRGLGNTDFDLNASQPVSLIYDEIVMENPILKGMPAFDLERVEVLRGPQGTLFGRNTPAGIVKLESKKPTHEFDAYGKFTYGRFDTIEFEGAVGGSLIEDVLAIRTSVKHQHRDDFITNEAPGLLGNRDEIGGYDDFAGRVQLLYTPTDRFSALLNFHARSLDGTSRVFQANIINPGVGGLVDDFDRRSVTQDGQNEQELDQRGLTAKLEYALDKFTITSITGFEHGEVFSVGDVDGGFGGVFEGVPSTPGFIPFNAETADAVPGLDQWTQELRLSSNDLGMIDFQAGFFYFDEDLKIESTNFNSVANNAPNGFASQRQKSESWAIFGNVNIEVTPDLIVEGGVRYTEDDKDFTATRTVSPLGLGGIGPLEASPSDEVLSWDVSATYTINDDVSVYTRAAKGFRAPSVQGRLLFGDEVTVADTEEIFSVEAGIKTELLDNRMRVNLSAYVADMDGQQLTAVGGDANFNRLVNAADTNLSGVEMDLEWAVTNNLFVTAGASYNFTRINDPDLRTLPCGGGCTITDPIIDGFVQLDNNRLPQAPRWIANATARYGVPVGAVGEVYAYTDWAFTSEKNFFLFESPEFTSGRELIGGLRVGYNHDDRLDFALFGRNITDETELKGGIDFNNLTGFVNEPPIWGIEISAKF</sequence>
<proteinExistence type="inferred from homology"/>
<evidence type="ECO:0000256" key="7">
    <source>
        <dbReference type="ARBA" id="ARBA00023065"/>
    </source>
</evidence>
<dbReference type="RefSeq" id="WP_042087227.1">
    <property type="nucleotide sequence ID" value="NZ_BKCN01000004.1"/>
</dbReference>
<dbReference type="InterPro" id="IPR000531">
    <property type="entry name" value="Beta-barrel_TonB"/>
</dbReference>
<evidence type="ECO:0000256" key="10">
    <source>
        <dbReference type="ARBA" id="ARBA00023237"/>
    </source>
</evidence>
<dbReference type="SUPFAM" id="SSF56935">
    <property type="entry name" value="Porins"/>
    <property type="match status" value="1"/>
</dbReference>
<evidence type="ECO:0000256" key="5">
    <source>
        <dbReference type="ARBA" id="ARBA00022692"/>
    </source>
</evidence>
<keyword evidence="8 12" id="KW-0798">TonB box</keyword>
<evidence type="ECO:0000256" key="6">
    <source>
        <dbReference type="ARBA" id="ARBA00023004"/>
    </source>
</evidence>
<evidence type="ECO:0000256" key="4">
    <source>
        <dbReference type="ARBA" id="ARBA00022496"/>
    </source>
</evidence>
<evidence type="ECO:0000256" key="12">
    <source>
        <dbReference type="RuleBase" id="RU003357"/>
    </source>
</evidence>
<feature type="signal peptide" evidence="13">
    <location>
        <begin position="1"/>
        <end position="32"/>
    </location>
</feature>
<dbReference type="AlphaFoldDB" id="A0A5A7N905"/>
<protein>
    <submittedName>
        <fullName evidence="16">TonB-dependent receptor</fullName>
    </submittedName>
</protein>
<feature type="domain" description="TonB-dependent receptor plug" evidence="15">
    <location>
        <begin position="57"/>
        <end position="167"/>
    </location>
</feature>
<feature type="chain" id="PRO_5022727180" evidence="13">
    <location>
        <begin position="33"/>
        <end position="752"/>
    </location>
</feature>
<dbReference type="GO" id="GO:0006826">
    <property type="term" value="P:iron ion transport"/>
    <property type="evidence" value="ECO:0007669"/>
    <property type="project" value="UniProtKB-KW"/>
</dbReference>
<keyword evidence="17" id="KW-1185">Reference proteome</keyword>
<dbReference type="InterPro" id="IPR039426">
    <property type="entry name" value="TonB-dep_rcpt-like"/>
</dbReference>
<dbReference type="PANTHER" id="PTHR32552">
    <property type="entry name" value="FERRICHROME IRON RECEPTOR-RELATED"/>
    <property type="match status" value="1"/>
</dbReference>
<dbReference type="Gene3D" id="2.40.170.20">
    <property type="entry name" value="TonB-dependent receptor, beta-barrel domain"/>
    <property type="match status" value="1"/>
</dbReference>